<dbReference type="GO" id="GO:0005324">
    <property type="term" value="F:long-chain fatty acid transmembrane transporter activity"/>
    <property type="evidence" value="ECO:0007669"/>
    <property type="project" value="TreeGrafter"/>
</dbReference>
<dbReference type="PANTHER" id="PTHR43107">
    <property type="entry name" value="LONG-CHAIN FATTY ACID TRANSPORT PROTEIN"/>
    <property type="match status" value="1"/>
</dbReference>
<evidence type="ECO:0000256" key="5">
    <source>
        <dbReference type="ARBA" id="ARBA00036527"/>
    </source>
</evidence>
<dbReference type="GO" id="GO:0005524">
    <property type="term" value="F:ATP binding"/>
    <property type="evidence" value="ECO:0007669"/>
    <property type="project" value="UniProtKB-KW"/>
</dbReference>
<dbReference type="EMBL" id="CAJGYM010000043">
    <property type="protein sequence ID" value="CAD6194299.1"/>
    <property type="molecule type" value="Genomic_DNA"/>
</dbReference>
<dbReference type="PANTHER" id="PTHR43107:SF15">
    <property type="entry name" value="FATTY ACID TRANSPORT PROTEIN 3, ISOFORM A"/>
    <property type="match status" value="1"/>
</dbReference>
<dbReference type="OrthoDB" id="288590at2759"/>
<feature type="domain" description="AMP-binding enzyme C-terminal" evidence="10">
    <location>
        <begin position="502"/>
        <end position="581"/>
    </location>
</feature>
<evidence type="ECO:0000259" key="10">
    <source>
        <dbReference type="Pfam" id="PF13193"/>
    </source>
</evidence>
<keyword evidence="12" id="KW-1185">Reference proteome</keyword>
<name>A0A8S1HEP2_9PELO</name>
<keyword evidence="2" id="KW-0436">Ligase</keyword>
<dbReference type="GO" id="GO:0005886">
    <property type="term" value="C:plasma membrane"/>
    <property type="evidence" value="ECO:0007669"/>
    <property type="project" value="TreeGrafter"/>
</dbReference>
<dbReference type="InterPro" id="IPR020845">
    <property type="entry name" value="AMP-binding_CS"/>
</dbReference>
<evidence type="ECO:0000259" key="9">
    <source>
        <dbReference type="Pfam" id="PF00501"/>
    </source>
</evidence>
<comment type="similarity">
    <text evidence="1">Belongs to the ATP-dependent AMP-binding enzyme family.</text>
</comment>
<dbReference type="GO" id="GO:0004467">
    <property type="term" value="F:long-chain fatty acid-CoA ligase activity"/>
    <property type="evidence" value="ECO:0007669"/>
    <property type="project" value="TreeGrafter"/>
</dbReference>
<evidence type="ECO:0000256" key="7">
    <source>
        <dbReference type="ARBA" id="ARBA00048666"/>
    </source>
</evidence>
<dbReference type="PROSITE" id="PS00455">
    <property type="entry name" value="AMP_BINDING"/>
    <property type="match status" value="1"/>
</dbReference>
<keyword evidence="8" id="KW-0812">Transmembrane</keyword>
<dbReference type="AlphaFoldDB" id="A0A8S1HEP2"/>
<dbReference type="InterPro" id="IPR042099">
    <property type="entry name" value="ANL_N_sf"/>
</dbReference>
<comment type="caution">
    <text evidence="11">The sequence shown here is derived from an EMBL/GenBank/DDBJ whole genome shotgun (WGS) entry which is preliminary data.</text>
</comment>
<proteinExistence type="inferred from homology"/>
<keyword evidence="4" id="KW-0067">ATP-binding</keyword>
<dbReference type="GO" id="GO:0005789">
    <property type="term" value="C:endoplasmic reticulum membrane"/>
    <property type="evidence" value="ECO:0007669"/>
    <property type="project" value="TreeGrafter"/>
</dbReference>
<keyword evidence="8" id="KW-1133">Transmembrane helix</keyword>
<dbReference type="Gene3D" id="3.30.300.30">
    <property type="match status" value="1"/>
</dbReference>
<evidence type="ECO:0000256" key="1">
    <source>
        <dbReference type="ARBA" id="ARBA00006432"/>
    </source>
</evidence>
<dbReference type="SUPFAM" id="SSF56801">
    <property type="entry name" value="Acetyl-CoA synthetase-like"/>
    <property type="match status" value="1"/>
</dbReference>
<evidence type="ECO:0000256" key="8">
    <source>
        <dbReference type="SAM" id="Phobius"/>
    </source>
</evidence>
<feature type="transmembrane region" description="Helical" evidence="8">
    <location>
        <begin position="6"/>
        <end position="25"/>
    </location>
</feature>
<keyword evidence="8" id="KW-0472">Membrane</keyword>
<evidence type="ECO:0000256" key="4">
    <source>
        <dbReference type="ARBA" id="ARBA00022840"/>
    </source>
</evidence>
<dbReference type="Pfam" id="PF00501">
    <property type="entry name" value="AMP-binding"/>
    <property type="match status" value="1"/>
</dbReference>
<evidence type="ECO:0000256" key="2">
    <source>
        <dbReference type="ARBA" id="ARBA00022598"/>
    </source>
</evidence>
<sequence>MVVPLFFVALGFVVTTSIFVLRWYANGSLAKFVQVTRRDLLGLSLLVKIRYRFWKASKANEGINEIFLRTVSKNRDKIAVFDISLNKSTTFEELNRLACQYANLLKNNGVTNRDVVAIMMDNGVNFVAAWLGAAKLGAVSAWINTNLKEEALAHSLDVVKAKFIICDCYYEKRIAECPTNQKSIIFSHSDHLCTSPLGLINEFPDTEPIAAAKATFRDPLCYIYTSGTTGLPKAAVIKHYRYFYVATASIAAFGVKPSKDVLYLCLPMYHTSAGVLGIGQTVVYGQTVVIRKKFSASNFWKDCCKYDCTISQYIGELLRYILLAPPCEEEAQHSVRLLIGNGLRPAIWREFQKRFKIRQIGEFYGSTEGTSNLVNIDGKEGSCGFMPTIKCFHRLYPVRLLKVEEDTGELIRNEKGYCIPVKPGQSGALACAIRKNNLLLNFEGYMDKAETARKIIENPFPGTDAMFLSGDILYWDRMGYFYFKDRIGDTFRWKGENVSTTEVETTLQKHKEIVDACVFGVEIPECEGRAGMASILPSPKADLKDLLKDIAEKFSKSLPPYAIPVFIRILTADIDKTGTFKIKKREQQRLSFNPQESSSVYVFDRENNDYKPLTPEYQQKIMASEVKF</sequence>
<keyword evidence="3" id="KW-0547">Nucleotide-binding</keyword>
<reference evidence="11" key="1">
    <citation type="submission" date="2020-10" db="EMBL/GenBank/DDBJ databases">
        <authorList>
            <person name="Kikuchi T."/>
        </authorList>
    </citation>
    <scope>NUCLEOTIDE SEQUENCE</scope>
    <source>
        <strain evidence="11">NKZ352</strain>
    </source>
</reference>
<dbReference type="GO" id="GO:0044539">
    <property type="term" value="P:long-chain fatty acid import into cell"/>
    <property type="evidence" value="ECO:0007669"/>
    <property type="project" value="TreeGrafter"/>
</dbReference>
<comment type="catalytic activity">
    <reaction evidence="5">
        <text>a very long-chain fatty acid + ATP + CoA = a very long-chain fatty acyl-CoA + AMP + diphosphate</text>
        <dbReference type="Rhea" id="RHEA:54536"/>
        <dbReference type="ChEBI" id="CHEBI:30616"/>
        <dbReference type="ChEBI" id="CHEBI:33019"/>
        <dbReference type="ChEBI" id="CHEBI:57287"/>
        <dbReference type="ChEBI" id="CHEBI:58950"/>
        <dbReference type="ChEBI" id="CHEBI:138261"/>
        <dbReference type="ChEBI" id="CHEBI:456215"/>
    </reaction>
    <physiologicalReaction direction="left-to-right" evidence="5">
        <dbReference type="Rhea" id="RHEA:54537"/>
    </physiologicalReaction>
</comment>
<dbReference type="InterPro" id="IPR045851">
    <property type="entry name" value="AMP-bd_C_sf"/>
</dbReference>
<evidence type="ECO:0000256" key="3">
    <source>
        <dbReference type="ARBA" id="ARBA00022741"/>
    </source>
</evidence>
<accession>A0A8S1HEP2</accession>
<dbReference type="Pfam" id="PF13193">
    <property type="entry name" value="AMP-binding_C"/>
    <property type="match status" value="1"/>
</dbReference>
<dbReference type="InterPro" id="IPR000873">
    <property type="entry name" value="AMP-dep_synth/lig_dom"/>
</dbReference>
<dbReference type="Gene3D" id="3.40.50.12780">
    <property type="entry name" value="N-terminal domain of ligase-like"/>
    <property type="match status" value="1"/>
</dbReference>
<gene>
    <name evidence="11" type="ORF">CAUJ_LOCUS10218</name>
</gene>
<dbReference type="InterPro" id="IPR025110">
    <property type="entry name" value="AMP-bd_C"/>
</dbReference>
<organism evidence="11 12">
    <name type="scientific">Caenorhabditis auriculariae</name>
    <dbReference type="NCBI Taxonomy" id="2777116"/>
    <lineage>
        <taxon>Eukaryota</taxon>
        <taxon>Metazoa</taxon>
        <taxon>Ecdysozoa</taxon>
        <taxon>Nematoda</taxon>
        <taxon>Chromadorea</taxon>
        <taxon>Rhabditida</taxon>
        <taxon>Rhabditina</taxon>
        <taxon>Rhabditomorpha</taxon>
        <taxon>Rhabditoidea</taxon>
        <taxon>Rhabditidae</taxon>
        <taxon>Peloderinae</taxon>
        <taxon>Caenorhabditis</taxon>
    </lineage>
</organism>
<evidence type="ECO:0000313" key="11">
    <source>
        <dbReference type="EMBL" id="CAD6194299.1"/>
    </source>
</evidence>
<evidence type="ECO:0000313" key="12">
    <source>
        <dbReference type="Proteomes" id="UP000835052"/>
    </source>
</evidence>
<dbReference type="Proteomes" id="UP000835052">
    <property type="component" value="Unassembled WGS sequence"/>
</dbReference>
<feature type="domain" description="AMP-dependent synthetase/ligase" evidence="9">
    <location>
        <begin position="69"/>
        <end position="386"/>
    </location>
</feature>
<comment type="catalytic activity">
    <reaction evidence="7">
        <text>tetracosanoate + ATP + CoA = tetracosanoyl-CoA + AMP + diphosphate</text>
        <dbReference type="Rhea" id="RHEA:33639"/>
        <dbReference type="ChEBI" id="CHEBI:30616"/>
        <dbReference type="ChEBI" id="CHEBI:31014"/>
        <dbReference type="ChEBI" id="CHEBI:33019"/>
        <dbReference type="ChEBI" id="CHEBI:57287"/>
        <dbReference type="ChEBI" id="CHEBI:65052"/>
        <dbReference type="ChEBI" id="CHEBI:456215"/>
    </reaction>
    <physiologicalReaction direction="left-to-right" evidence="7">
        <dbReference type="Rhea" id="RHEA:33640"/>
    </physiologicalReaction>
</comment>
<dbReference type="FunFam" id="3.30.300.30:FF:000020">
    <property type="entry name" value="Long-chain fatty acid transporter"/>
    <property type="match status" value="1"/>
</dbReference>
<evidence type="ECO:0000256" key="6">
    <source>
        <dbReference type="ARBA" id="ARBA00041297"/>
    </source>
</evidence>
<protein>
    <recommendedName>
        <fullName evidence="6">Long-chain-fatty-acid--CoA ligase</fullName>
    </recommendedName>
</protein>